<feature type="binding site" evidence="6">
    <location>
        <position position="180"/>
    </location>
    <ligand>
        <name>FAD</name>
        <dbReference type="ChEBI" id="CHEBI:57692"/>
    </ligand>
</feature>
<sequence length="340" mass="36682">MTRVVVLGGGISGLTSALALLESGYTRVHVVAASFDDNVSHVAGAIWMPFALPANANPHKSRLWCETSMAWLTTLLDTYGEQATGIHFVKGVDASGEGAPPVVHPYWAHCVKDFRLLSAEEAATISPDTAHGFAFETIIYNPTTLMAFLTAQIKACGGTFETRRVDDLNTIDCDVLVNCTGLGAKELVHDDSNFPIRGQTIKVYNPKITTFTMVVHADSQHTYILPRPNGEVVLGGTVQPHNGDASSDDVDAKAIWERCCQVNPEVRNSKVLLKRAGLRPGRMNGVRLELDSRGATAKGALLIHNYGHAGSGHTLQWGCAQDVVRLAKLHRPPQGAQSRL</sequence>
<feature type="domain" description="FAD dependent oxidoreductase" evidence="7">
    <location>
        <begin position="3"/>
        <end position="325"/>
    </location>
</feature>
<name>K3X1N5_GLOUD</name>
<dbReference type="InParanoid" id="K3X1N5"/>
<evidence type="ECO:0000256" key="2">
    <source>
        <dbReference type="ARBA" id="ARBA00006730"/>
    </source>
</evidence>
<feature type="binding site" evidence="6">
    <location>
        <position position="165"/>
    </location>
    <ligand>
        <name>FAD</name>
        <dbReference type="ChEBI" id="CHEBI:57692"/>
    </ligand>
</feature>
<keyword evidence="3" id="KW-0285">Flavoprotein</keyword>
<proteinExistence type="inferred from homology"/>
<evidence type="ECO:0000313" key="8">
    <source>
        <dbReference type="EnsemblProtists" id="PYU1_T011134"/>
    </source>
</evidence>
<evidence type="ECO:0000256" key="3">
    <source>
        <dbReference type="ARBA" id="ARBA00022630"/>
    </source>
</evidence>
<dbReference type="InterPro" id="IPR006181">
    <property type="entry name" value="D-amino_acid_oxidase_CS"/>
</dbReference>
<dbReference type="HOGENOM" id="CLU_034311_0_0_1"/>
<dbReference type="InterPro" id="IPR023209">
    <property type="entry name" value="DAO"/>
</dbReference>
<dbReference type="VEuPathDB" id="FungiDB:PYU1_G011110"/>
<reference evidence="8" key="3">
    <citation type="submission" date="2015-02" db="UniProtKB">
        <authorList>
            <consortium name="EnsemblProtists"/>
        </authorList>
    </citation>
    <scope>IDENTIFICATION</scope>
    <source>
        <strain evidence="8">DAOM BR144</strain>
    </source>
</reference>
<dbReference type="OMA" id="DLWELQP"/>
<dbReference type="PROSITE" id="PS00677">
    <property type="entry name" value="DAO"/>
    <property type="match status" value="1"/>
</dbReference>
<comment type="cofactor">
    <cofactor evidence="1 6">
        <name>FAD</name>
        <dbReference type="ChEBI" id="CHEBI:57692"/>
    </cofactor>
</comment>
<dbReference type="eggNOG" id="KOG3923">
    <property type="taxonomic scope" value="Eukaryota"/>
</dbReference>
<keyword evidence="4 6" id="KW-0274">FAD</keyword>
<dbReference type="Proteomes" id="UP000019132">
    <property type="component" value="Unassembled WGS sequence"/>
</dbReference>
<dbReference type="PIRSF" id="PIRSF000189">
    <property type="entry name" value="D-aa_oxidase"/>
    <property type="match status" value="1"/>
</dbReference>
<dbReference type="PANTHER" id="PTHR11530">
    <property type="entry name" value="D-AMINO ACID OXIDASE"/>
    <property type="match status" value="1"/>
</dbReference>
<dbReference type="AlphaFoldDB" id="K3X1N5"/>
<keyword evidence="9" id="KW-1185">Reference proteome</keyword>
<evidence type="ECO:0000313" key="9">
    <source>
        <dbReference type="Proteomes" id="UP000019132"/>
    </source>
</evidence>
<feature type="binding site" evidence="6">
    <location>
        <position position="223"/>
    </location>
    <ligand>
        <name>D-dopa</name>
        <dbReference type="ChEBI" id="CHEBI:149689"/>
    </ligand>
</feature>
<dbReference type="InterPro" id="IPR006076">
    <property type="entry name" value="FAD-dep_OxRdtase"/>
</dbReference>
<evidence type="ECO:0000259" key="7">
    <source>
        <dbReference type="Pfam" id="PF01266"/>
    </source>
</evidence>
<evidence type="ECO:0000256" key="5">
    <source>
        <dbReference type="ARBA" id="ARBA00023002"/>
    </source>
</evidence>
<dbReference type="SUPFAM" id="SSF51971">
    <property type="entry name" value="Nucleotide-binding domain"/>
    <property type="match status" value="1"/>
</dbReference>
<dbReference type="EnsemblProtists" id="PYU1_T011134">
    <property type="protein sequence ID" value="PYU1_T011134"/>
    <property type="gene ID" value="PYU1_G011110"/>
</dbReference>
<feature type="binding site" evidence="6">
    <location>
        <position position="310"/>
    </location>
    <ligand>
        <name>D-dopa</name>
        <dbReference type="ChEBI" id="CHEBI:149689"/>
    </ligand>
</feature>
<comment type="similarity">
    <text evidence="2">Belongs to the DAMOX/DASOX family.</text>
</comment>
<reference evidence="9" key="1">
    <citation type="journal article" date="2010" name="Genome Biol.">
        <title>Genome sequence of the necrotrophic plant pathogen Pythium ultimum reveals original pathogenicity mechanisms and effector repertoire.</title>
        <authorList>
            <person name="Levesque C.A."/>
            <person name="Brouwer H."/>
            <person name="Cano L."/>
            <person name="Hamilton J.P."/>
            <person name="Holt C."/>
            <person name="Huitema E."/>
            <person name="Raffaele S."/>
            <person name="Robideau G.P."/>
            <person name="Thines M."/>
            <person name="Win J."/>
            <person name="Zerillo M.M."/>
            <person name="Beakes G.W."/>
            <person name="Boore J.L."/>
            <person name="Busam D."/>
            <person name="Dumas B."/>
            <person name="Ferriera S."/>
            <person name="Fuerstenberg S.I."/>
            <person name="Gachon C.M."/>
            <person name="Gaulin E."/>
            <person name="Govers F."/>
            <person name="Grenville-Briggs L."/>
            <person name="Horner N."/>
            <person name="Hostetler J."/>
            <person name="Jiang R.H."/>
            <person name="Johnson J."/>
            <person name="Krajaejun T."/>
            <person name="Lin H."/>
            <person name="Meijer H.J."/>
            <person name="Moore B."/>
            <person name="Morris P."/>
            <person name="Phuntmart V."/>
            <person name="Puiu D."/>
            <person name="Shetty J."/>
            <person name="Stajich J.E."/>
            <person name="Tripathy S."/>
            <person name="Wawra S."/>
            <person name="van West P."/>
            <person name="Whitty B.R."/>
            <person name="Coutinho P.M."/>
            <person name="Henrissat B."/>
            <person name="Martin F."/>
            <person name="Thomas P.D."/>
            <person name="Tyler B.M."/>
            <person name="De Vries R.P."/>
            <person name="Kamoun S."/>
            <person name="Yandell M."/>
            <person name="Tisserat N."/>
            <person name="Buell C.R."/>
        </authorList>
    </citation>
    <scope>NUCLEOTIDE SEQUENCE</scope>
    <source>
        <strain evidence="9">DAOM:BR144</strain>
    </source>
</reference>
<reference evidence="9" key="2">
    <citation type="submission" date="2010-04" db="EMBL/GenBank/DDBJ databases">
        <authorList>
            <person name="Buell R."/>
            <person name="Hamilton J."/>
            <person name="Hostetler J."/>
        </authorList>
    </citation>
    <scope>NUCLEOTIDE SEQUENCE [LARGE SCALE GENOMIC DNA]</scope>
    <source>
        <strain evidence="9">DAOM:BR144</strain>
    </source>
</reference>
<evidence type="ECO:0000256" key="4">
    <source>
        <dbReference type="ARBA" id="ARBA00022827"/>
    </source>
</evidence>
<dbReference type="STRING" id="431595.K3X1N5"/>
<accession>K3X1N5</accession>
<dbReference type="PANTHER" id="PTHR11530:SF11">
    <property type="entry name" value="D-ASPARTATE OXIDASE"/>
    <property type="match status" value="1"/>
</dbReference>
<dbReference type="EMBL" id="GL376606">
    <property type="status" value="NOT_ANNOTATED_CDS"/>
    <property type="molecule type" value="Genomic_DNA"/>
</dbReference>
<dbReference type="SUPFAM" id="SSF54373">
    <property type="entry name" value="FAD-linked reductases, C-terminal domain"/>
    <property type="match status" value="1"/>
</dbReference>
<dbReference type="GO" id="GO:0071949">
    <property type="term" value="F:FAD binding"/>
    <property type="evidence" value="ECO:0007669"/>
    <property type="project" value="InterPro"/>
</dbReference>
<dbReference type="GO" id="GO:0005737">
    <property type="term" value="C:cytoplasm"/>
    <property type="evidence" value="ECO:0007669"/>
    <property type="project" value="TreeGrafter"/>
</dbReference>
<dbReference type="GO" id="GO:0019478">
    <property type="term" value="P:D-amino acid catabolic process"/>
    <property type="evidence" value="ECO:0007669"/>
    <property type="project" value="TreeGrafter"/>
</dbReference>
<evidence type="ECO:0000256" key="6">
    <source>
        <dbReference type="PIRSR" id="PIRSR000189-1"/>
    </source>
</evidence>
<feature type="binding site" evidence="6">
    <location>
        <position position="279"/>
    </location>
    <ligand>
        <name>D-dopa</name>
        <dbReference type="ChEBI" id="CHEBI:149689"/>
    </ligand>
</feature>
<organism evidence="8 9">
    <name type="scientific">Globisporangium ultimum (strain ATCC 200006 / CBS 805.95 / DAOM BR144)</name>
    <name type="common">Pythium ultimum</name>
    <dbReference type="NCBI Taxonomy" id="431595"/>
    <lineage>
        <taxon>Eukaryota</taxon>
        <taxon>Sar</taxon>
        <taxon>Stramenopiles</taxon>
        <taxon>Oomycota</taxon>
        <taxon>Peronosporomycetes</taxon>
        <taxon>Pythiales</taxon>
        <taxon>Pythiaceae</taxon>
        <taxon>Globisporangium</taxon>
    </lineage>
</organism>
<protein>
    <recommendedName>
        <fullName evidence="7">FAD dependent oxidoreductase domain-containing protein</fullName>
    </recommendedName>
</protein>
<evidence type="ECO:0000256" key="1">
    <source>
        <dbReference type="ARBA" id="ARBA00001974"/>
    </source>
</evidence>
<dbReference type="Pfam" id="PF01266">
    <property type="entry name" value="DAO"/>
    <property type="match status" value="1"/>
</dbReference>
<keyword evidence="5" id="KW-0560">Oxidoreductase</keyword>
<dbReference type="Gene3D" id="3.40.50.720">
    <property type="entry name" value="NAD(P)-binding Rossmann-like Domain"/>
    <property type="match status" value="1"/>
</dbReference>
<dbReference type="GO" id="GO:0003884">
    <property type="term" value="F:D-amino-acid oxidase activity"/>
    <property type="evidence" value="ECO:0007669"/>
    <property type="project" value="InterPro"/>
</dbReference>
<dbReference type="Gene3D" id="3.30.9.10">
    <property type="entry name" value="D-Amino Acid Oxidase, subunit A, domain 2"/>
    <property type="match status" value="1"/>
</dbReference>